<sequence>MKLSNCAQTSSARKQLKDLRSLCLRVLSTVLNKYEDYDYDCYFWDFFFESVKPLIDAFKLEGSSSEKPSSMFSCFLAMSRSHWLVSHLRREKNQVPNIFSILTVKTASKAILSFILNWMMKTVLSKQFYFQILRHLSSACIISFRVQPSGSNDACLYFKDPISSGETARKFVNMLLPFLANHCPSEVSAKAVQVLRDILPVAGTESTKEVLNSLSPLLASAEFGYAVIYL</sequence>
<reference evidence="2" key="1">
    <citation type="journal article" date="2023" name="Hortic. Res.">
        <title>A chromosome-level phased genome enabling allele-level studies in sweet orange: a case study on citrus Huanglongbing tolerance.</title>
        <authorList>
            <person name="Wu B."/>
            <person name="Yu Q."/>
            <person name="Deng Z."/>
            <person name="Duan Y."/>
            <person name="Luo F."/>
            <person name="Gmitter F. Jr."/>
        </authorList>
    </citation>
    <scope>NUCLEOTIDE SEQUENCE [LARGE SCALE GENOMIC DNA]</scope>
    <source>
        <strain evidence="2">cv. Valencia</strain>
    </source>
</reference>
<proteinExistence type="predicted"/>
<comment type="caution">
    <text evidence="1">The sequence shown here is derived from an EMBL/GenBank/DDBJ whole genome shotgun (WGS) entry which is preliminary data.</text>
</comment>
<evidence type="ECO:0000313" key="2">
    <source>
        <dbReference type="Proteomes" id="UP000829398"/>
    </source>
</evidence>
<accession>A0ACB8IR35</accession>
<gene>
    <name evidence="1" type="ORF">KPL71_024374</name>
</gene>
<evidence type="ECO:0000313" key="1">
    <source>
        <dbReference type="EMBL" id="KAH9699493.1"/>
    </source>
</evidence>
<keyword evidence="2" id="KW-1185">Reference proteome</keyword>
<protein>
    <submittedName>
        <fullName evidence="1">Uncharacterized protein</fullName>
    </submittedName>
</protein>
<organism evidence="1 2">
    <name type="scientific">Citrus sinensis</name>
    <name type="common">Sweet orange</name>
    <name type="synonym">Citrus aurantium var. sinensis</name>
    <dbReference type="NCBI Taxonomy" id="2711"/>
    <lineage>
        <taxon>Eukaryota</taxon>
        <taxon>Viridiplantae</taxon>
        <taxon>Streptophyta</taxon>
        <taxon>Embryophyta</taxon>
        <taxon>Tracheophyta</taxon>
        <taxon>Spermatophyta</taxon>
        <taxon>Magnoliopsida</taxon>
        <taxon>eudicotyledons</taxon>
        <taxon>Gunneridae</taxon>
        <taxon>Pentapetalae</taxon>
        <taxon>rosids</taxon>
        <taxon>malvids</taxon>
        <taxon>Sapindales</taxon>
        <taxon>Rutaceae</taxon>
        <taxon>Aurantioideae</taxon>
        <taxon>Citrus</taxon>
    </lineage>
</organism>
<dbReference type="EMBL" id="CM039177">
    <property type="protein sequence ID" value="KAH9699493.1"/>
    <property type="molecule type" value="Genomic_DNA"/>
</dbReference>
<name>A0ACB8IR35_CITSI</name>
<dbReference type="Proteomes" id="UP000829398">
    <property type="component" value="Chromosome 8"/>
</dbReference>